<keyword evidence="2 5" id="KW-0547">Nucleotide-binding</keyword>
<dbReference type="SUPFAM" id="SSF52374">
    <property type="entry name" value="Nucleotidylyl transferase"/>
    <property type="match status" value="1"/>
</dbReference>
<dbReference type="Pfam" id="PF00749">
    <property type="entry name" value="tRNA-synt_1c"/>
    <property type="match status" value="2"/>
</dbReference>
<dbReference type="InterPro" id="IPR020058">
    <property type="entry name" value="Glu/Gln-tRNA-synth_Ib_cat-dom"/>
</dbReference>
<dbReference type="Proteomes" id="UP000031408">
    <property type="component" value="Unassembled WGS sequence"/>
</dbReference>
<dbReference type="RefSeq" id="WP_039135965.1">
    <property type="nucleotide sequence ID" value="NZ_JSVC01000001.1"/>
</dbReference>
<dbReference type="InterPro" id="IPR000924">
    <property type="entry name" value="Glu/Gln-tRNA-synth"/>
</dbReference>
<dbReference type="GO" id="GO:0004818">
    <property type="term" value="F:glutamate-tRNA ligase activity"/>
    <property type="evidence" value="ECO:0007669"/>
    <property type="project" value="TreeGrafter"/>
</dbReference>
<dbReference type="InterPro" id="IPR001412">
    <property type="entry name" value="aa-tRNA-synth_I_CS"/>
</dbReference>
<protein>
    <recommendedName>
        <fullName evidence="6">Glutamyl/glutaminyl-tRNA synthetase class Ib catalytic domain-containing protein</fullName>
    </recommendedName>
</protein>
<dbReference type="EMBL" id="JSVC01000001">
    <property type="protein sequence ID" value="KIC96221.1"/>
    <property type="molecule type" value="Genomic_DNA"/>
</dbReference>
<dbReference type="GO" id="GO:0006424">
    <property type="term" value="P:glutamyl-tRNA aminoacylation"/>
    <property type="evidence" value="ECO:0007669"/>
    <property type="project" value="TreeGrafter"/>
</dbReference>
<evidence type="ECO:0000256" key="4">
    <source>
        <dbReference type="ARBA" id="ARBA00023146"/>
    </source>
</evidence>
<reference evidence="7 8" key="1">
    <citation type="submission" date="2014-11" db="EMBL/GenBank/DDBJ databases">
        <title>Genome sequence of Flavihumibacter solisilvae 3-3.</title>
        <authorList>
            <person name="Zhou G."/>
            <person name="Li M."/>
            <person name="Wang G."/>
        </authorList>
    </citation>
    <scope>NUCLEOTIDE SEQUENCE [LARGE SCALE GENOMIC DNA]</scope>
    <source>
        <strain evidence="7 8">3-3</strain>
    </source>
</reference>
<dbReference type="STRING" id="1349421.OI18_00135"/>
<dbReference type="PANTHER" id="PTHR43311">
    <property type="entry name" value="GLUTAMATE--TRNA LIGASE"/>
    <property type="match status" value="1"/>
</dbReference>
<evidence type="ECO:0000256" key="1">
    <source>
        <dbReference type="ARBA" id="ARBA00022598"/>
    </source>
</evidence>
<keyword evidence="1 5" id="KW-0436">Ligase</keyword>
<dbReference type="GO" id="GO:0005524">
    <property type="term" value="F:ATP binding"/>
    <property type="evidence" value="ECO:0007669"/>
    <property type="project" value="UniProtKB-KW"/>
</dbReference>
<evidence type="ECO:0000313" key="8">
    <source>
        <dbReference type="Proteomes" id="UP000031408"/>
    </source>
</evidence>
<sequence>MSQVPVFNKTRIAPTPSGYLHLGNLLSFTITAGLARRHKASILLRIDDLDQPRVRKEYVEDIFDTLEFMGIPWDEGPRNYEEYTNSWSQVHRVPLYEQGLQYLRSVKQVFACNCSRSVNYPGACLEKNLSLGVDSFNWRLRTDQSITVSITACPGTASSYSLPDSMQHFIIRKKDGNVAYQLSSVIDDSYFGVDLVVRGQDLWESTLAQVYLASLLPGNNFTETGFYHHSLLTGPDKQKLSKTAGATSIRYLRGQGENAAGIYTMLGKMLNCEGAPCNWEQLFNVLSPSVY</sequence>
<gene>
    <name evidence="7" type="ORF">OI18_00135</name>
</gene>
<evidence type="ECO:0000259" key="6">
    <source>
        <dbReference type="Pfam" id="PF00749"/>
    </source>
</evidence>
<dbReference type="PANTHER" id="PTHR43311:SF2">
    <property type="entry name" value="GLUTAMATE--TRNA LIGASE, MITOCHONDRIAL-RELATED"/>
    <property type="match status" value="1"/>
</dbReference>
<feature type="domain" description="Glutamyl/glutaminyl-tRNA synthetase class Ib catalytic" evidence="6">
    <location>
        <begin position="163"/>
        <end position="266"/>
    </location>
</feature>
<comment type="caution">
    <text evidence="7">The sequence shown here is derived from an EMBL/GenBank/DDBJ whole genome shotgun (WGS) entry which is preliminary data.</text>
</comment>
<dbReference type="Gene3D" id="3.40.50.620">
    <property type="entry name" value="HUPs"/>
    <property type="match status" value="1"/>
</dbReference>
<accession>A0A0C1L9M7</accession>
<keyword evidence="5" id="KW-0648">Protein biosynthesis</keyword>
<proteinExistence type="inferred from homology"/>
<dbReference type="InterPro" id="IPR014729">
    <property type="entry name" value="Rossmann-like_a/b/a_fold"/>
</dbReference>
<dbReference type="InterPro" id="IPR049940">
    <property type="entry name" value="GluQ/Sye"/>
</dbReference>
<keyword evidence="4 5" id="KW-0030">Aminoacyl-tRNA synthetase</keyword>
<evidence type="ECO:0000256" key="3">
    <source>
        <dbReference type="ARBA" id="ARBA00022840"/>
    </source>
</evidence>
<keyword evidence="8" id="KW-1185">Reference proteome</keyword>
<evidence type="ECO:0000256" key="5">
    <source>
        <dbReference type="RuleBase" id="RU363037"/>
    </source>
</evidence>
<comment type="similarity">
    <text evidence="5">Belongs to the class-I aminoacyl-tRNA synthetase family.</text>
</comment>
<organism evidence="7 8">
    <name type="scientific">Flavihumibacter solisilvae</name>
    <dbReference type="NCBI Taxonomy" id="1349421"/>
    <lineage>
        <taxon>Bacteria</taxon>
        <taxon>Pseudomonadati</taxon>
        <taxon>Bacteroidota</taxon>
        <taxon>Chitinophagia</taxon>
        <taxon>Chitinophagales</taxon>
        <taxon>Chitinophagaceae</taxon>
        <taxon>Flavihumibacter</taxon>
    </lineage>
</organism>
<dbReference type="AlphaFoldDB" id="A0A0C1L9M7"/>
<dbReference type="OrthoDB" id="9807503at2"/>
<evidence type="ECO:0000313" key="7">
    <source>
        <dbReference type="EMBL" id="KIC96221.1"/>
    </source>
</evidence>
<keyword evidence="3 5" id="KW-0067">ATP-binding</keyword>
<feature type="domain" description="Glutamyl/glutaminyl-tRNA synthetase class Ib catalytic" evidence="6">
    <location>
        <begin position="9"/>
        <end position="102"/>
    </location>
</feature>
<dbReference type="PROSITE" id="PS00178">
    <property type="entry name" value="AA_TRNA_LIGASE_I"/>
    <property type="match status" value="1"/>
</dbReference>
<dbReference type="PRINTS" id="PR00987">
    <property type="entry name" value="TRNASYNTHGLU"/>
</dbReference>
<name>A0A0C1L9M7_9BACT</name>
<evidence type="ECO:0000256" key="2">
    <source>
        <dbReference type="ARBA" id="ARBA00022741"/>
    </source>
</evidence>